<gene>
    <name evidence="2" type="ORF">SAMN05216574_1396</name>
</gene>
<evidence type="ECO:0000313" key="2">
    <source>
        <dbReference type="EMBL" id="SFF96502.1"/>
    </source>
</evidence>
<dbReference type="SUPFAM" id="SSF56529">
    <property type="entry name" value="FAH"/>
    <property type="match status" value="1"/>
</dbReference>
<reference evidence="3" key="1">
    <citation type="submission" date="2016-10" db="EMBL/GenBank/DDBJ databases">
        <authorList>
            <person name="Varghese N."/>
            <person name="Submissions S."/>
        </authorList>
    </citation>
    <scope>NUCLEOTIDE SEQUENCE [LARGE SCALE GENOMIC DNA]</scope>
    <source>
        <strain evidence="3">DSM 46838</strain>
    </source>
</reference>
<dbReference type="PANTHER" id="PTHR43211:SF1">
    <property type="entry name" value="BLL6422 PROTEIN"/>
    <property type="match status" value="1"/>
</dbReference>
<dbReference type="InterPro" id="IPR036663">
    <property type="entry name" value="Fumarylacetoacetase_C_sf"/>
</dbReference>
<dbReference type="EMBL" id="FOND01000039">
    <property type="protein sequence ID" value="SFF96502.1"/>
    <property type="molecule type" value="Genomic_DNA"/>
</dbReference>
<feature type="domain" description="Fumarylacetoacetase-like C-terminal" evidence="1">
    <location>
        <begin position="74"/>
        <end position="294"/>
    </location>
</feature>
<dbReference type="Proteomes" id="UP000198589">
    <property type="component" value="Unassembled WGS sequence"/>
</dbReference>
<organism evidence="2 3">
    <name type="scientific">Blastococcus tunisiensis</name>
    <dbReference type="NCBI Taxonomy" id="1798228"/>
    <lineage>
        <taxon>Bacteria</taxon>
        <taxon>Bacillati</taxon>
        <taxon>Actinomycetota</taxon>
        <taxon>Actinomycetes</taxon>
        <taxon>Geodermatophilales</taxon>
        <taxon>Geodermatophilaceae</taxon>
        <taxon>Blastococcus</taxon>
    </lineage>
</organism>
<name>A0A1I2MYD8_9ACTN</name>
<dbReference type="Pfam" id="PF01557">
    <property type="entry name" value="FAA_hydrolase"/>
    <property type="match status" value="1"/>
</dbReference>
<dbReference type="AlphaFoldDB" id="A0A1I2MYD8"/>
<protein>
    <submittedName>
        <fullName evidence="2">2-keto-4-pentenoate hydratase/2-oxohepta-3-ene-1,7-dioic acid hydratase (Catechol pathway)</fullName>
    </submittedName>
</protein>
<dbReference type="RefSeq" id="WP_092204048.1">
    <property type="nucleotide sequence ID" value="NZ_FOND01000039.1"/>
</dbReference>
<dbReference type="PANTHER" id="PTHR43211">
    <property type="entry name" value="FUMARYLACETOACETATE HYDROLASE"/>
    <property type="match status" value="1"/>
</dbReference>
<accession>A0A1I2MYD8</accession>
<evidence type="ECO:0000259" key="1">
    <source>
        <dbReference type="Pfam" id="PF01557"/>
    </source>
</evidence>
<dbReference type="InterPro" id="IPR011234">
    <property type="entry name" value="Fumarylacetoacetase-like_C"/>
</dbReference>
<dbReference type="GO" id="GO:0003824">
    <property type="term" value="F:catalytic activity"/>
    <property type="evidence" value="ECO:0007669"/>
    <property type="project" value="InterPro"/>
</dbReference>
<sequence length="299" mass="32051">MRLVRYFTAGGPVHIGALEGDAVVPLALADHGDDSPLLEIAMSRRRPDDIGAPVPLVQAHLLSPLHAPTTIRDFLTFEAHYANFLQGQTGSADIPAEWYRTPVFYFTNPAVVFGPGDEIPRPQTEQLDYELEVAVVIGREGADVSVADAPDLIAGYTLFNDFSARDIQKVEMALGLGASKCKDFAQSLGPCLATPDEFGGEPGQPRARIRARVNGREYGVDDLANMTHSFARLISHASTSSRLRPGDVLGSGTAATGCIMELAGLHGHKKYPWLQPGDVVELEAEGIGVLSNTIGPRRG</sequence>
<dbReference type="Gene3D" id="3.90.850.10">
    <property type="entry name" value="Fumarylacetoacetase-like, C-terminal domain"/>
    <property type="match status" value="1"/>
</dbReference>
<dbReference type="STRING" id="1798228.SAMN05216574_1396"/>
<proteinExistence type="predicted"/>
<dbReference type="OrthoDB" id="2273115at2"/>
<keyword evidence="3" id="KW-1185">Reference proteome</keyword>
<evidence type="ECO:0000313" key="3">
    <source>
        <dbReference type="Proteomes" id="UP000198589"/>
    </source>
</evidence>